<dbReference type="RefSeq" id="WP_216834153.1">
    <property type="nucleotide sequence ID" value="NZ_JAFNJS010000001.1"/>
</dbReference>
<accession>A0ABV7BR65</accession>
<evidence type="ECO:0000256" key="2">
    <source>
        <dbReference type="SAM" id="SignalP"/>
    </source>
</evidence>
<feature type="chain" id="PRO_5047145287" description="LTXXQ motif family protein" evidence="2">
    <location>
        <begin position="29"/>
        <end position="154"/>
    </location>
</feature>
<sequence length="154" mass="16499">MKLLYPTRKAAALALAAGAMFGAAGAVAQGGPASGHAGGDAGRVSETPFVAGFRAGVADERRFGPQWNDASQRESMERLDRARILLREVLVMLRQLPAGERRDSALEQARQALIRTQNAMTWLPRGGEGEERRAQRGIPLEHGWGERASGGPRG</sequence>
<evidence type="ECO:0000256" key="1">
    <source>
        <dbReference type="SAM" id="MobiDB-lite"/>
    </source>
</evidence>
<organism evidence="3 4">
    <name type="scientific">Falsiroseomonas tokyonensis</name>
    <dbReference type="NCBI Taxonomy" id="430521"/>
    <lineage>
        <taxon>Bacteria</taxon>
        <taxon>Pseudomonadati</taxon>
        <taxon>Pseudomonadota</taxon>
        <taxon>Alphaproteobacteria</taxon>
        <taxon>Acetobacterales</taxon>
        <taxon>Roseomonadaceae</taxon>
        <taxon>Falsiroseomonas</taxon>
    </lineage>
</organism>
<dbReference type="EMBL" id="JBHRSB010000001">
    <property type="protein sequence ID" value="MFC2998664.1"/>
    <property type="molecule type" value="Genomic_DNA"/>
</dbReference>
<protein>
    <recommendedName>
        <fullName evidence="5">LTXXQ motif family protein</fullName>
    </recommendedName>
</protein>
<evidence type="ECO:0008006" key="5">
    <source>
        <dbReference type="Google" id="ProtNLM"/>
    </source>
</evidence>
<evidence type="ECO:0000313" key="3">
    <source>
        <dbReference type="EMBL" id="MFC2998664.1"/>
    </source>
</evidence>
<reference evidence="4" key="1">
    <citation type="journal article" date="2019" name="Int. J. Syst. Evol. Microbiol.">
        <title>The Global Catalogue of Microorganisms (GCM) 10K type strain sequencing project: providing services to taxonomists for standard genome sequencing and annotation.</title>
        <authorList>
            <consortium name="The Broad Institute Genomics Platform"/>
            <consortium name="The Broad Institute Genome Sequencing Center for Infectious Disease"/>
            <person name="Wu L."/>
            <person name="Ma J."/>
        </authorList>
    </citation>
    <scope>NUCLEOTIDE SEQUENCE [LARGE SCALE GENOMIC DNA]</scope>
    <source>
        <strain evidence="4">CGMCC 1.16855</strain>
    </source>
</reference>
<evidence type="ECO:0000313" key="4">
    <source>
        <dbReference type="Proteomes" id="UP001595420"/>
    </source>
</evidence>
<proteinExistence type="predicted"/>
<name>A0ABV7BR65_9PROT</name>
<dbReference type="Proteomes" id="UP001595420">
    <property type="component" value="Unassembled WGS sequence"/>
</dbReference>
<keyword evidence="2" id="KW-0732">Signal</keyword>
<comment type="caution">
    <text evidence="3">The sequence shown here is derived from an EMBL/GenBank/DDBJ whole genome shotgun (WGS) entry which is preliminary data.</text>
</comment>
<keyword evidence="4" id="KW-1185">Reference proteome</keyword>
<feature type="signal peptide" evidence="2">
    <location>
        <begin position="1"/>
        <end position="28"/>
    </location>
</feature>
<feature type="region of interest" description="Disordered" evidence="1">
    <location>
        <begin position="124"/>
        <end position="154"/>
    </location>
</feature>
<gene>
    <name evidence="3" type="ORF">ACFOD3_02105</name>
</gene>